<accession>A0ABC9DLY7</accession>
<gene>
    <name evidence="2" type="ORF">URODEC1_LOCUS86648</name>
</gene>
<sequence>MAQHQGAAREHQLELAGVFPAPDHRRDQQLCLDAGRVFVMCAVLVVIPTAFDPADGAAAAAANKRRALLGFLAWIVGVSLCLLGLTPGAAPWAVRAGTAVASTVLKYMSPPV</sequence>
<dbReference type="EMBL" id="OZ075144">
    <property type="protein sequence ID" value="CAL5041420.1"/>
    <property type="molecule type" value="Genomic_DNA"/>
</dbReference>
<protein>
    <submittedName>
        <fullName evidence="2">Uncharacterized protein</fullName>
    </submittedName>
</protein>
<evidence type="ECO:0000313" key="3">
    <source>
        <dbReference type="Proteomes" id="UP001497457"/>
    </source>
</evidence>
<evidence type="ECO:0000256" key="1">
    <source>
        <dbReference type="SAM" id="Phobius"/>
    </source>
</evidence>
<proteinExistence type="predicted"/>
<reference evidence="2 3" key="2">
    <citation type="submission" date="2024-10" db="EMBL/GenBank/DDBJ databases">
        <authorList>
            <person name="Ryan C."/>
        </authorList>
    </citation>
    <scope>NUCLEOTIDE SEQUENCE [LARGE SCALE GENOMIC DNA]</scope>
</reference>
<keyword evidence="3" id="KW-1185">Reference proteome</keyword>
<organism evidence="2 3">
    <name type="scientific">Urochloa decumbens</name>
    <dbReference type="NCBI Taxonomy" id="240449"/>
    <lineage>
        <taxon>Eukaryota</taxon>
        <taxon>Viridiplantae</taxon>
        <taxon>Streptophyta</taxon>
        <taxon>Embryophyta</taxon>
        <taxon>Tracheophyta</taxon>
        <taxon>Spermatophyta</taxon>
        <taxon>Magnoliopsida</taxon>
        <taxon>Liliopsida</taxon>
        <taxon>Poales</taxon>
        <taxon>Poaceae</taxon>
        <taxon>PACMAD clade</taxon>
        <taxon>Panicoideae</taxon>
        <taxon>Panicodae</taxon>
        <taxon>Paniceae</taxon>
        <taxon>Melinidinae</taxon>
        <taxon>Urochloa</taxon>
    </lineage>
</organism>
<keyword evidence="1" id="KW-1133">Transmembrane helix</keyword>
<feature type="transmembrane region" description="Helical" evidence="1">
    <location>
        <begin position="71"/>
        <end position="94"/>
    </location>
</feature>
<name>A0ABC9DLY7_9POAL</name>
<dbReference type="Proteomes" id="UP001497457">
    <property type="component" value="Chromosome 34rd"/>
</dbReference>
<dbReference type="AlphaFoldDB" id="A0ABC9DLY7"/>
<reference evidence="3" key="1">
    <citation type="submission" date="2024-06" db="EMBL/GenBank/DDBJ databases">
        <authorList>
            <person name="Ryan C."/>
        </authorList>
    </citation>
    <scope>NUCLEOTIDE SEQUENCE [LARGE SCALE GENOMIC DNA]</scope>
</reference>
<evidence type="ECO:0000313" key="2">
    <source>
        <dbReference type="EMBL" id="CAL5041420.1"/>
    </source>
</evidence>
<keyword evidence="1" id="KW-0472">Membrane</keyword>
<keyword evidence="1" id="KW-0812">Transmembrane</keyword>